<dbReference type="EMBL" id="CP022530">
    <property type="protein sequence ID" value="ASP37516.1"/>
    <property type="molecule type" value="Genomic_DNA"/>
</dbReference>
<gene>
    <name evidence="1" type="ORF">CHH28_01980</name>
</gene>
<accession>A0A222FG04</accession>
<organism evidence="1 2">
    <name type="scientific">Bacterioplanes sanyensis</name>
    <dbReference type="NCBI Taxonomy" id="1249553"/>
    <lineage>
        <taxon>Bacteria</taxon>
        <taxon>Pseudomonadati</taxon>
        <taxon>Pseudomonadota</taxon>
        <taxon>Gammaproteobacteria</taxon>
        <taxon>Oceanospirillales</taxon>
        <taxon>Oceanospirillaceae</taxon>
        <taxon>Bacterioplanes</taxon>
    </lineage>
</organism>
<sequence>MDTKKWPDLETFTLDDTEYKLASVSEKAQDLAKQAAITSDFIRKLETRLAIAKTAQARYLSHLKVEIEK</sequence>
<proteinExistence type="predicted"/>
<evidence type="ECO:0000313" key="1">
    <source>
        <dbReference type="EMBL" id="ASP37516.1"/>
    </source>
</evidence>
<dbReference type="AlphaFoldDB" id="A0A222FG04"/>
<keyword evidence="2" id="KW-1185">Reference proteome</keyword>
<reference evidence="1 2" key="1">
    <citation type="submission" date="2017-07" db="EMBL/GenBank/DDBJ databases">
        <title>Annotated genome sequence of Bacterioplanes sanyensis isolated from Red Sea.</title>
        <authorList>
            <person name="Rehman Z.U."/>
        </authorList>
    </citation>
    <scope>NUCLEOTIDE SEQUENCE [LARGE SCALE GENOMIC DNA]</scope>
    <source>
        <strain evidence="1 2">NV9</strain>
    </source>
</reference>
<dbReference type="Proteomes" id="UP000202440">
    <property type="component" value="Chromosome"/>
</dbReference>
<dbReference type="KEGG" id="bsan:CHH28_01980"/>
<protein>
    <submittedName>
        <fullName evidence="1">Uncharacterized protein</fullName>
    </submittedName>
</protein>
<evidence type="ECO:0000313" key="2">
    <source>
        <dbReference type="Proteomes" id="UP000202440"/>
    </source>
</evidence>
<name>A0A222FG04_9GAMM</name>
<dbReference type="RefSeq" id="WP_094058734.1">
    <property type="nucleotide sequence ID" value="NZ_CP022530.1"/>
</dbReference>
<dbReference type="OrthoDB" id="542469at2"/>